<evidence type="ECO:0000313" key="5">
    <source>
        <dbReference type="Proteomes" id="UP000822369"/>
    </source>
</evidence>
<dbReference type="PROSITE" id="PS50835">
    <property type="entry name" value="IG_LIKE"/>
    <property type="match status" value="1"/>
</dbReference>
<proteinExistence type="predicted"/>
<dbReference type="SMART" id="SM00409">
    <property type="entry name" value="IG"/>
    <property type="match status" value="2"/>
</dbReference>
<dbReference type="InterPro" id="IPR036179">
    <property type="entry name" value="Ig-like_dom_sf"/>
</dbReference>
<name>A0A9D2XY88_NOTFU</name>
<keyword evidence="2" id="KW-0812">Transmembrane</keyword>
<dbReference type="AlphaFoldDB" id="A0A9D2XY88"/>
<reference evidence="4" key="1">
    <citation type="submission" date="2020-03" db="EMBL/GenBank/DDBJ databases">
        <title>Intra-Species Differences in Population Size shape Life History and Genome Evolution.</title>
        <authorList>
            <person name="Willemsen D."/>
            <person name="Cui R."/>
            <person name="Valenzano D.R."/>
        </authorList>
    </citation>
    <scope>NUCLEOTIDE SEQUENCE</scope>
    <source>
        <strain evidence="4">GRZ</strain>
        <tissue evidence="4">Whole</tissue>
    </source>
</reference>
<organism evidence="4 5">
    <name type="scientific">Nothobranchius furzeri</name>
    <name type="common">Turquoise killifish</name>
    <dbReference type="NCBI Taxonomy" id="105023"/>
    <lineage>
        <taxon>Eukaryota</taxon>
        <taxon>Metazoa</taxon>
        <taxon>Chordata</taxon>
        <taxon>Craniata</taxon>
        <taxon>Vertebrata</taxon>
        <taxon>Euteleostomi</taxon>
        <taxon>Actinopterygii</taxon>
        <taxon>Neopterygii</taxon>
        <taxon>Teleostei</taxon>
        <taxon>Neoteleostei</taxon>
        <taxon>Acanthomorphata</taxon>
        <taxon>Ovalentaria</taxon>
        <taxon>Atherinomorphae</taxon>
        <taxon>Cyprinodontiformes</taxon>
        <taxon>Nothobranchiidae</taxon>
        <taxon>Nothobranchius</taxon>
    </lineage>
</organism>
<keyword evidence="2" id="KW-0472">Membrane</keyword>
<sequence length="251" mass="27972">MERNGIKEYILTNDGSTTIKHIKDPNKMYDAQHDKSLYIMNVDVSDSGRYFCNDESAVELTVIPSGTRTQTVEEGKDTTIKCLNASEGYKPSWSREIAGKPERIRSAVPPGGEKLKITQVQLSDFGLYFCNGKPAVYLKVTKNNKHRGGILEKGIARATLAGNRMTTSMITEMTTKTVTQISGTASTSETTTNTRTDVLDTTTRQDKYLSISVKVKVGILILLTIIIIIYFAWRGRSDRRDKRCDVSDDVN</sequence>
<dbReference type="PANTHER" id="PTHR10075">
    <property type="entry name" value="BASIGIN RELATED"/>
    <property type="match status" value="1"/>
</dbReference>
<accession>A0A9D2XY88</accession>
<dbReference type="Proteomes" id="UP000822369">
    <property type="component" value="Chromosome 12"/>
</dbReference>
<protein>
    <submittedName>
        <fullName evidence="4">Transcript variant X2</fullName>
    </submittedName>
</protein>
<keyword evidence="1" id="KW-0393">Immunoglobulin domain</keyword>
<gene>
    <name evidence="4" type="ORF">G4P62_017141</name>
</gene>
<dbReference type="EMBL" id="JAAVVJ010000012">
    <property type="protein sequence ID" value="KAF7210764.1"/>
    <property type="molecule type" value="Genomic_DNA"/>
</dbReference>
<dbReference type="SUPFAM" id="SSF48726">
    <property type="entry name" value="Immunoglobulin"/>
    <property type="match status" value="2"/>
</dbReference>
<evidence type="ECO:0000259" key="3">
    <source>
        <dbReference type="PROSITE" id="PS50835"/>
    </source>
</evidence>
<evidence type="ECO:0000313" key="4">
    <source>
        <dbReference type="EMBL" id="KAF7210764.1"/>
    </source>
</evidence>
<evidence type="ECO:0000256" key="1">
    <source>
        <dbReference type="ARBA" id="ARBA00023319"/>
    </source>
</evidence>
<keyword evidence="2" id="KW-1133">Transmembrane helix</keyword>
<feature type="transmembrane region" description="Helical" evidence="2">
    <location>
        <begin position="215"/>
        <end position="233"/>
    </location>
</feature>
<feature type="domain" description="Ig-like" evidence="3">
    <location>
        <begin position="64"/>
        <end position="141"/>
    </location>
</feature>
<dbReference type="PANTHER" id="PTHR10075:SF14">
    <property type="entry name" value="CELL ADHESION MOLECULE DSCAM2-RELATED"/>
    <property type="match status" value="1"/>
</dbReference>
<comment type="caution">
    <text evidence="4">The sequence shown here is derived from an EMBL/GenBank/DDBJ whole genome shotgun (WGS) entry which is preliminary data.</text>
</comment>
<evidence type="ECO:0000256" key="2">
    <source>
        <dbReference type="SAM" id="Phobius"/>
    </source>
</evidence>
<dbReference type="Gene3D" id="2.60.40.10">
    <property type="entry name" value="Immunoglobulins"/>
    <property type="match status" value="1"/>
</dbReference>
<dbReference type="InterPro" id="IPR003599">
    <property type="entry name" value="Ig_sub"/>
</dbReference>
<dbReference type="InterPro" id="IPR007110">
    <property type="entry name" value="Ig-like_dom"/>
</dbReference>
<dbReference type="InterPro" id="IPR013783">
    <property type="entry name" value="Ig-like_fold"/>
</dbReference>